<reference evidence="3" key="1">
    <citation type="submission" date="2009-09" db="EMBL/GenBank/DDBJ databases">
        <title>The complete chromosome of Sebaldella termitidis ATCC 33386.</title>
        <authorList>
            <consortium name="US DOE Joint Genome Institute (JGI-PGF)"/>
            <person name="Lucas S."/>
            <person name="Copeland A."/>
            <person name="Lapidus A."/>
            <person name="Glavina del Rio T."/>
            <person name="Dalin E."/>
            <person name="Tice H."/>
            <person name="Bruce D."/>
            <person name="Goodwin L."/>
            <person name="Pitluck S."/>
            <person name="Kyrpides N."/>
            <person name="Mavromatis K."/>
            <person name="Ivanova N."/>
            <person name="Mikhailova N."/>
            <person name="Sims D."/>
            <person name="Meincke L."/>
            <person name="Brettin T."/>
            <person name="Detter J.C."/>
            <person name="Han C."/>
            <person name="Larimer F."/>
            <person name="Land M."/>
            <person name="Hauser L."/>
            <person name="Markowitz V."/>
            <person name="Cheng J.F."/>
            <person name="Hugenholtz P."/>
            <person name="Woyke T."/>
            <person name="Wu D."/>
            <person name="Eisen J.A."/>
        </authorList>
    </citation>
    <scope>NUCLEOTIDE SEQUENCE [LARGE SCALE GENOMIC DNA]</scope>
    <source>
        <strain evidence="3">ATCC 33386 / NCTC 11300</strain>
    </source>
</reference>
<evidence type="ECO:0000313" key="3">
    <source>
        <dbReference type="Proteomes" id="UP000000845"/>
    </source>
</evidence>
<dbReference type="AlphaFoldDB" id="D1AIQ3"/>
<feature type="chain" id="PRO_5003020826" evidence="1">
    <location>
        <begin position="24"/>
        <end position="169"/>
    </location>
</feature>
<protein>
    <submittedName>
        <fullName evidence="2">Uncharacterized protein</fullName>
    </submittedName>
</protein>
<keyword evidence="1" id="KW-0732">Signal</keyword>
<accession>D1AIQ3</accession>
<dbReference type="EMBL" id="CP001739">
    <property type="protein sequence ID" value="ACZ08637.1"/>
    <property type="molecule type" value="Genomic_DNA"/>
</dbReference>
<sequence length="169" mass="19341">MLKNKKLLMFLALNSLVGTVASSSNNEFEKYENMYDKMTKKIEKNISNRNNYKLLEKILNQRNKELKDLYLQSDYIVKPEYLEWQIFFSGFYSEKDRKGTKKNSVMPFPSSSGTIDVSISMPAILMKDPDINIENVSAGAPEVSINKNNTSVSNMSYSNNVEVPEFVIP</sequence>
<reference evidence="2 3" key="2">
    <citation type="journal article" date="2010" name="Stand. Genomic Sci.">
        <title>Complete genome sequence of Sebaldella termitidis type strain (NCTC 11300).</title>
        <authorList>
            <person name="Harmon-Smith M."/>
            <person name="Celia L."/>
            <person name="Chertkov O."/>
            <person name="Lapidus A."/>
            <person name="Copeland A."/>
            <person name="Glavina Del Rio T."/>
            <person name="Nolan M."/>
            <person name="Lucas S."/>
            <person name="Tice H."/>
            <person name="Cheng J.F."/>
            <person name="Han C."/>
            <person name="Detter J.C."/>
            <person name="Bruce D."/>
            <person name="Goodwin L."/>
            <person name="Pitluck S."/>
            <person name="Pati A."/>
            <person name="Liolios K."/>
            <person name="Ivanova N."/>
            <person name="Mavromatis K."/>
            <person name="Mikhailova N."/>
            <person name="Chen A."/>
            <person name="Palaniappan K."/>
            <person name="Land M."/>
            <person name="Hauser L."/>
            <person name="Chang Y.J."/>
            <person name="Jeffries C.D."/>
            <person name="Brettin T."/>
            <person name="Goker M."/>
            <person name="Beck B."/>
            <person name="Bristow J."/>
            <person name="Eisen J.A."/>
            <person name="Markowitz V."/>
            <person name="Hugenholtz P."/>
            <person name="Kyrpides N.C."/>
            <person name="Klenk H.P."/>
            <person name="Chen F."/>
        </authorList>
    </citation>
    <scope>NUCLEOTIDE SEQUENCE [LARGE SCALE GENOMIC DNA]</scope>
    <source>
        <strain evidence="3">ATCC 33386 / NCTC 11300</strain>
    </source>
</reference>
<dbReference type="eggNOG" id="COG2911">
    <property type="taxonomic scope" value="Bacteria"/>
</dbReference>
<dbReference type="Proteomes" id="UP000000845">
    <property type="component" value="Chromosome"/>
</dbReference>
<proteinExistence type="predicted"/>
<keyword evidence="3" id="KW-1185">Reference proteome</keyword>
<dbReference type="HOGENOM" id="CLU_1577417_0_0_0"/>
<name>D1AIQ3_SEBTE</name>
<evidence type="ECO:0000313" key="2">
    <source>
        <dbReference type="EMBL" id="ACZ08637.1"/>
    </source>
</evidence>
<organism evidence="2 3">
    <name type="scientific">Sebaldella termitidis (strain ATCC 33386 / NCTC 11300)</name>
    <dbReference type="NCBI Taxonomy" id="526218"/>
    <lineage>
        <taxon>Bacteria</taxon>
        <taxon>Fusobacteriati</taxon>
        <taxon>Fusobacteriota</taxon>
        <taxon>Fusobacteriia</taxon>
        <taxon>Fusobacteriales</taxon>
        <taxon>Leptotrichiaceae</taxon>
        <taxon>Sebaldella</taxon>
    </lineage>
</organism>
<dbReference type="KEGG" id="str:Sterm_1779"/>
<gene>
    <name evidence="2" type="ordered locus">Sterm_1779</name>
</gene>
<feature type="signal peptide" evidence="1">
    <location>
        <begin position="1"/>
        <end position="23"/>
    </location>
</feature>
<evidence type="ECO:0000256" key="1">
    <source>
        <dbReference type="SAM" id="SignalP"/>
    </source>
</evidence>